<dbReference type="AlphaFoldDB" id="A0A2N9B2K1"/>
<evidence type="ECO:0000259" key="2">
    <source>
        <dbReference type="Pfam" id="PF01979"/>
    </source>
</evidence>
<dbReference type="SUPFAM" id="SSF51338">
    <property type="entry name" value="Composite domain of metallo-dependent hydrolases"/>
    <property type="match status" value="1"/>
</dbReference>
<evidence type="ECO:0000256" key="1">
    <source>
        <dbReference type="SAM" id="MobiDB-lite"/>
    </source>
</evidence>
<name>A0A2N9B2K1_STRCX</name>
<evidence type="ECO:0000313" key="3">
    <source>
        <dbReference type="EMBL" id="SOR77571.1"/>
    </source>
</evidence>
<reference evidence="4" key="1">
    <citation type="submission" date="2017-11" db="EMBL/GenBank/DDBJ databases">
        <authorList>
            <person name="Wibberg D."/>
        </authorList>
    </citation>
    <scope>NUCLEOTIDE SEQUENCE [LARGE SCALE GENOMIC DNA]</scope>
</reference>
<dbReference type="GO" id="GO:0016810">
    <property type="term" value="F:hydrolase activity, acting on carbon-nitrogen (but not peptide) bonds"/>
    <property type="evidence" value="ECO:0007669"/>
    <property type="project" value="InterPro"/>
</dbReference>
<dbReference type="EMBL" id="LT963352">
    <property type="protein sequence ID" value="SOR77571.1"/>
    <property type="molecule type" value="Genomic_DNA"/>
</dbReference>
<feature type="region of interest" description="Disordered" evidence="1">
    <location>
        <begin position="445"/>
        <end position="468"/>
    </location>
</feature>
<protein>
    <submittedName>
        <fullName evidence="3">Melamine deaminase</fullName>
        <ecNumber evidence="3">3.5.4.-</ecNumber>
    </submittedName>
</protein>
<dbReference type="RefSeq" id="WP_010044719.1">
    <property type="nucleotide sequence ID" value="NZ_LT962942.1"/>
</dbReference>
<dbReference type="InterPro" id="IPR050287">
    <property type="entry name" value="MTA/SAH_deaminase"/>
</dbReference>
<sequence>MTTRTLLRSGHVISMDPAVGDLPQGDVLVEDGRIAAVEPEISADAEVLDMSGHIVIPGFVDTHRHTWEAPIRGVAPDATLDDYFVDILDTFAPLYTPEDVYAANLAGALECLNAGITTLVDWSHINNTPDHPDAAIQGLAESGIRAQYAYGSANTSLADYWFESRIAIPADDVRRIRSTHFTSDDGLLTMGLATRGPGFCVNEVVAAEWALARELGIPITVHVAMGRLAGRFGMVKQLHGMGLLGPDTTYVHCCYFSEEEWRMVADSGGTVSVAPQVELQMGHGWPPVMQAIEHGLRPSLSIDVVTTVPGDMFTQIRAAFGAERARVNADCWQANMPVPSTMLTARQMLEIATLNGAHVAGLEERTGSLTPGKRADIVAIDATALNVAPVHDAAAAVTLCADVSNVDTVLVDGVIRKRDGRLLADTGRALRLVAQARDRLLAVKEMNKAKGEQGDKGERGETGEKATA</sequence>
<dbReference type="Gene3D" id="3.20.20.140">
    <property type="entry name" value="Metal-dependent hydrolases"/>
    <property type="match status" value="1"/>
</dbReference>
<dbReference type="Pfam" id="PF01979">
    <property type="entry name" value="Amidohydro_1"/>
    <property type="match status" value="1"/>
</dbReference>
<dbReference type="NCBIfam" id="NF006056">
    <property type="entry name" value="PRK08204.1"/>
    <property type="match status" value="1"/>
</dbReference>
<dbReference type="EC" id="3.5.4.-" evidence="3"/>
<gene>
    <name evidence="3" type="primary">triA</name>
    <name evidence="3" type="ORF">SCNRRL3882_1043</name>
</gene>
<keyword evidence="4" id="KW-1185">Reference proteome</keyword>
<evidence type="ECO:0000313" key="4">
    <source>
        <dbReference type="Proteomes" id="UP000235464"/>
    </source>
</evidence>
<accession>A0A2N9B2K1</accession>
<dbReference type="SUPFAM" id="SSF51556">
    <property type="entry name" value="Metallo-dependent hydrolases"/>
    <property type="match status" value="1"/>
</dbReference>
<feature type="domain" description="Amidohydrolase-related" evidence="2">
    <location>
        <begin position="54"/>
        <end position="415"/>
    </location>
</feature>
<dbReference type="Gene3D" id="2.30.40.10">
    <property type="entry name" value="Urease, subunit C, domain 1"/>
    <property type="match status" value="1"/>
</dbReference>
<dbReference type="InterPro" id="IPR032466">
    <property type="entry name" value="Metal_Hydrolase"/>
</dbReference>
<proteinExistence type="predicted"/>
<dbReference type="PANTHER" id="PTHR43794">
    <property type="entry name" value="AMINOHYDROLASE SSNA-RELATED"/>
    <property type="match status" value="1"/>
</dbReference>
<dbReference type="InterPro" id="IPR011059">
    <property type="entry name" value="Metal-dep_hydrolase_composite"/>
</dbReference>
<keyword evidence="3" id="KW-0378">Hydrolase</keyword>
<dbReference type="Proteomes" id="UP000235464">
    <property type="component" value="Chromosome I"/>
</dbReference>
<dbReference type="InterPro" id="IPR006680">
    <property type="entry name" value="Amidohydro-rel"/>
</dbReference>
<organism evidence="3 4">
    <name type="scientific">Streptomyces chartreusis NRRL 3882</name>
    <dbReference type="NCBI Taxonomy" id="1079985"/>
    <lineage>
        <taxon>Bacteria</taxon>
        <taxon>Bacillati</taxon>
        <taxon>Actinomycetota</taxon>
        <taxon>Actinomycetes</taxon>
        <taxon>Kitasatosporales</taxon>
        <taxon>Streptomycetaceae</taxon>
        <taxon>Streptomyces</taxon>
    </lineage>
</organism>
<dbReference type="PANTHER" id="PTHR43794:SF5">
    <property type="entry name" value="CHLOROHYDROLASE FAMILY PROTEIN"/>
    <property type="match status" value="1"/>
</dbReference>